<name>A0A4R1N3B0_9FIRM</name>
<dbReference type="GO" id="GO:0016020">
    <property type="term" value="C:membrane"/>
    <property type="evidence" value="ECO:0007669"/>
    <property type="project" value="TreeGrafter"/>
</dbReference>
<evidence type="ECO:0000259" key="2">
    <source>
        <dbReference type="Pfam" id="PF00561"/>
    </source>
</evidence>
<feature type="domain" description="AB hydrolase-1" evidence="2">
    <location>
        <begin position="22"/>
        <end position="126"/>
    </location>
</feature>
<dbReference type="RefSeq" id="WP_132281252.1">
    <property type="nucleotide sequence ID" value="NZ_SMGQ01000011.1"/>
</dbReference>
<reference evidence="3 4" key="1">
    <citation type="submission" date="2019-03" db="EMBL/GenBank/DDBJ databases">
        <title>Genomic Encyclopedia of Type Strains, Phase IV (KMG-IV): sequencing the most valuable type-strain genomes for metagenomic binning, comparative biology and taxonomic classification.</title>
        <authorList>
            <person name="Goeker M."/>
        </authorList>
    </citation>
    <scope>NUCLEOTIDE SEQUENCE [LARGE SCALE GENOMIC DNA]</scope>
    <source>
        <strain evidence="3 4">DSM 24176</strain>
    </source>
</reference>
<dbReference type="OrthoDB" id="9775557at2"/>
<dbReference type="Gene3D" id="3.40.50.1820">
    <property type="entry name" value="alpha/beta hydrolase"/>
    <property type="match status" value="1"/>
</dbReference>
<evidence type="ECO:0000256" key="1">
    <source>
        <dbReference type="ARBA" id="ARBA00022801"/>
    </source>
</evidence>
<gene>
    <name evidence="3" type="ORF">EDC19_0949</name>
</gene>
<evidence type="ECO:0000313" key="3">
    <source>
        <dbReference type="EMBL" id="TCK98524.1"/>
    </source>
</evidence>
<proteinExistence type="predicted"/>
<keyword evidence="1" id="KW-0378">Hydrolase</keyword>
<keyword evidence="4" id="KW-1185">Reference proteome</keyword>
<organism evidence="3 4">
    <name type="scientific">Natranaerovirga hydrolytica</name>
    <dbReference type="NCBI Taxonomy" id="680378"/>
    <lineage>
        <taxon>Bacteria</taxon>
        <taxon>Bacillati</taxon>
        <taxon>Bacillota</taxon>
        <taxon>Clostridia</taxon>
        <taxon>Lachnospirales</taxon>
        <taxon>Natranaerovirgaceae</taxon>
        <taxon>Natranaerovirga</taxon>
    </lineage>
</organism>
<dbReference type="InterPro" id="IPR000073">
    <property type="entry name" value="AB_hydrolase_1"/>
</dbReference>
<dbReference type="Proteomes" id="UP000294545">
    <property type="component" value="Unassembled WGS sequence"/>
</dbReference>
<dbReference type="SUPFAM" id="SSF53474">
    <property type="entry name" value="alpha/beta-Hydrolases"/>
    <property type="match status" value="1"/>
</dbReference>
<protein>
    <submittedName>
        <fullName evidence="3">Pimeloyl-ACP methyl ester carboxylesterase</fullName>
    </submittedName>
</protein>
<accession>A0A4R1N3B0</accession>
<comment type="caution">
    <text evidence="3">The sequence shown here is derived from an EMBL/GenBank/DDBJ whole genome shotgun (WGS) entry which is preliminary data.</text>
</comment>
<dbReference type="EMBL" id="SMGQ01000011">
    <property type="protein sequence ID" value="TCK98524.1"/>
    <property type="molecule type" value="Genomic_DNA"/>
</dbReference>
<evidence type="ECO:0000313" key="4">
    <source>
        <dbReference type="Proteomes" id="UP000294545"/>
    </source>
</evidence>
<dbReference type="PANTHER" id="PTHR43798:SF31">
    <property type="entry name" value="AB HYDROLASE SUPERFAMILY PROTEIN YCLE"/>
    <property type="match status" value="1"/>
</dbReference>
<sequence length="261" mass="29625">MYYKNNIGSIYYEVHGQENATTIVFSHGVTMDHRTFKEQVNALKDEYRVIVWDMPYHGKSSEIHKNLQFSTTAADFIIELLDSLDIPNAILSGLSLGSFVTQQAAYKYPDRVVATIHLSGGSLYPKCPKWLKVLNPVFSLPISILSHQSLAKHFAKHKAITPHTIAYLEEGVHKTGKKALMHLINEMINDMVIGLPEPLEQPMLITYGDHELSPIKKMNKKWHHNSLNSQLSVVENAHHILNQDNPEECNKVLLYFLKSLA</sequence>
<dbReference type="AlphaFoldDB" id="A0A4R1N3B0"/>
<dbReference type="InterPro" id="IPR029058">
    <property type="entry name" value="AB_hydrolase_fold"/>
</dbReference>
<dbReference type="GO" id="GO:0016787">
    <property type="term" value="F:hydrolase activity"/>
    <property type="evidence" value="ECO:0007669"/>
    <property type="project" value="UniProtKB-KW"/>
</dbReference>
<dbReference type="PANTHER" id="PTHR43798">
    <property type="entry name" value="MONOACYLGLYCEROL LIPASE"/>
    <property type="match status" value="1"/>
</dbReference>
<dbReference type="Pfam" id="PF00561">
    <property type="entry name" value="Abhydrolase_1"/>
    <property type="match status" value="1"/>
</dbReference>
<dbReference type="InterPro" id="IPR050266">
    <property type="entry name" value="AB_hydrolase_sf"/>
</dbReference>